<evidence type="ECO:0000313" key="5">
    <source>
        <dbReference type="EMBL" id="RZC47285.1"/>
    </source>
</evidence>
<keyword evidence="4" id="KW-0732">Signal</keyword>
<dbReference type="InterPro" id="IPR044859">
    <property type="entry name" value="Allene_oxi_cyc_Dirigent"/>
</dbReference>
<comment type="function">
    <text evidence="4">Dirigent proteins impart stereoselectivity on the phenoxy radical-coupling reaction, yielding optically active lignans from two molecules of coniferyl alcohol in the biosynthesis of lignans, flavonolignans, and alkaloids and thus plays a central role in plant secondary metabolism.</text>
</comment>
<evidence type="ECO:0000256" key="4">
    <source>
        <dbReference type="RuleBase" id="RU363099"/>
    </source>
</evidence>
<gene>
    <name evidence="5" type="ORF">C5167_040242</name>
</gene>
<proteinExistence type="inferred from homology"/>
<dbReference type="Proteomes" id="UP000316621">
    <property type="component" value="Chromosome 1"/>
</dbReference>
<dbReference type="AlphaFoldDB" id="A0A4Y7IIK9"/>
<keyword evidence="6" id="KW-1185">Reference proteome</keyword>
<feature type="chain" id="PRO_5021479963" description="Dirigent protein" evidence="4">
    <location>
        <begin position="31"/>
        <end position="200"/>
    </location>
</feature>
<accession>A0A4Y7IIK9</accession>
<dbReference type="Gene3D" id="2.40.480.10">
    <property type="entry name" value="Allene oxide cyclase-like"/>
    <property type="match status" value="1"/>
</dbReference>
<reference evidence="5 6" key="1">
    <citation type="journal article" date="2018" name="Science">
        <title>The opium poppy genome and morphinan production.</title>
        <authorList>
            <person name="Guo L."/>
            <person name="Winzer T."/>
            <person name="Yang X."/>
            <person name="Li Y."/>
            <person name="Ning Z."/>
            <person name="He Z."/>
            <person name="Teodor R."/>
            <person name="Lu Y."/>
            <person name="Bowser T.A."/>
            <person name="Graham I.A."/>
            <person name="Ye K."/>
        </authorList>
    </citation>
    <scope>NUCLEOTIDE SEQUENCE [LARGE SCALE GENOMIC DNA]</scope>
    <source>
        <strain evidence="6">cv. HN1</strain>
        <tissue evidence="5">Leaves</tissue>
    </source>
</reference>
<comment type="similarity">
    <text evidence="1 4">Belongs to the plant dirigent protein family.</text>
</comment>
<keyword evidence="4" id="KW-0052">Apoplast</keyword>
<evidence type="ECO:0000256" key="1">
    <source>
        <dbReference type="ARBA" id="ARBA00010746"/>
    </source>
</evidence>
<comment type="subunit">
    <text evidence="2 4">Homodimer.</text>
</comment>
<dbReference type="EMBL" id="CM010715">
    <property type="protein sequence ID" value="RZC47285.1"/>
    <property type="molecule type" value="Genomic_DNA"/>
</dbReference>
<evidence type="ECO:0000256" key="2">
    <source>
        <dbReference type="ARBA" id="ARBA00011738"/>
    </source>
</evidence>
<dbReference type="InterPro" id="IPR004265">
    <property type="entry name" value="Dirigent"/>
</dbReference>
<dbReference type="GO" id="GO:0048046">
    <property type="term" value="C:apoplast"/>
    <property type="evidence" value="ECO:0007669"/>
    <property type="project" value="UniProtKB-SubCell"/>
</dbReference>
<feature type="signal peptide" evidence="4">
    <location>
        <begin position="1"/>
        <end position="30"/>
    </location>
</feature>
<dbReference type="GO" id="GO:0009699">
    <property type="term" value="P:phenylpropanoid biosynthetic process"/>
    <property type="evidence" value="ECO:0007669"/>
    <property type="project" value="UniProtKB-ARBA"/>
</dbReference>
<protein>
    <recommendedName>
        <fullName evidence="4">Dirigent protein</fullName>
    </recommendedName>
</protein>
<name>A0A4Y7IIK9_PAPSO</name>
<keyword evidence="3 4" id="KW-0964">Secreted</keyword>
<dbReference type="Pfam" id="PF03018">
    <property type="entry name" value="Dirigent"/>
    <property type="match status" value="1"/>
</dbReference>
<dbReference type="OMA" id="LTHIRVY"/>
<comment type="subcellular location">
    <subcellularLocation>
        <location evidence="4">Secreted</location>
        <location evidence="4">Extracellular space</location>
        <location evidence="4">Apoplast</location>
    </subcellularLocation>
</comment>
<dbReference type="OrthoDB" id="1864232at2759"/>
<organism evidence="5 6">
    <name type="scientific">Papaver somniferum</name>
    <name type="common">Opium poppy</name>
    <dbReference type="NCBI Taxonomy" id="3469"/>
    <lineage>
        <taxon>Eukaryota</taxon>
        <taxon>Viridiplantae</taxon>
        <taxon>Streptophyta</taxon>
        <taxon>Embryophyta</taxon>
        <taxon>Tracheophyta</taxon>
        <taxon>Spermatophyta</taxon>
        <taxon>Magnoliopsida</taxon>
        <taxon>Ranunculales</taxon>
        <taxon>Papaveraceae</taxon>
        <taxon>Papaveroideae</taxon>
        <taxon>Papaver</taxon>
    </lineage>
</organism>
<sequence length="200" mass="21697">MAGMNSRNSFSLITLFSVFAILYMNSVILAADGKSQTFGKVLNPAKLGLKKEKLSHFHVYWHDIVGGRNPTSIQVAKAASTDKSATGFGAVSMIDDPLTEGLELSSKLVGRAQGFYASAGINELVALINMNFAFLVGKYNGSTVSIMGRDKVLSEVREMAIVGGSGLFRFARGYVEARTKKLDSKTGDSTVEYNIYVFHY</sequence>
<evidence type="ECO:0000256" key="3">
    <source>
        <dbReference type="ARBA" id="ARBA00022525"/>
    </source>
</evidence>
<evidence type="ECO:0000313" key="6">
    <source>
        <dbReference type="Proteomes" id="UP000316621"/>
    </source>
</evidence>
<dbReference type="PANTHER" id="PTHR21495">
    <property type="entry name" value="NUCLEOPORIN-RELATED"/>
    <property type="match status" value="1"/>
</dbReference>
<dbReference type="Gramene" id="RZC47285">
    <property type="protein sequence ID" value="RZC47285"/>
    <property type="gene ID" value="C5167_040242"/>
</dbReference>